<dbReference type="Proteomes" id="UP000249377">
    <property type="component" value="Unassembled WGS sequence"/>
</dbReference>
<protein>
    <recommendedName>
        <fullName evidence="1">YgjP-like metallopeptidase domain-containing protein</fullName>
    </recommendedName>
</protein>
<sequence length="222" mass="25012">MEYQIKRSKRKTMVLTVLPDGHVEVRAPLKTPAELIERFVRSKQDWIAEKQALSLQRLSQRDALLAGPVRQLRLLGTHWPADSRSNQQPAFDGRAFLLPPGTLRELQPGIIALYKQLAKGYILSRVQELSGHTGLTPTGVRITSAAGSWGSCSGKNALSFSWRLILAPPRAIDYVILHELCHTREHNHSPAFWALVAHFMPDWRTARSSLKALAEELRLEGW</sequence>
<keyword evidence="3" id="KW-1185">Reference proteome</keyword>
<comment type="caution">
    <text evidence="2">The sequence shown here is derived from an EMBL/GenBank/DDBJ whole genome shotgun (WGS) entry which is preliminary data.</text>
</comment>
<dbReference type="Pfam" id="PF01863">
    <property type="entry name" value="YgjP-like"/>
    <property type="match status" value="1"/>
</dbReference>
<dbReference type="InterPro" id="IPR053136">
    <property type="entry name" value="UTP_pyrophosphatase-like"/>
</dbReference>
<gene>
    <name evidence="2" type="ORF">DPQ25_11655</name>
</gene>
<evidence type="ECO:0000313" key="3">
    <source>
        <dbReference type="Proteomes" id="UP000249377"/>
    </source>
</evidence>
<evidence type="ECO:0000313" key="2">
    <source>
        <dbReference type="EMBL" id="RAQ22785.1"/>
    </source>
</evidence>
<organism evidence="2 3">
    <name type="scientific">Hydrogeniiclostridium mannosilyticum</name>
    <dbReference type="NCBI Taxonomy" id="2764322"/>
    <lineage>
        <taxon>Bacteria</taxon>
        <taxon>Bacillati</taxon>
        <taxon>Bacillota</taxon>
        <taxon>Clostridia</taxon>
        <taxon>Eubacteriales</taxon>
        <taxon>Acutalibacteraceae</taxon>
        <taxon>Hydrogeniiclostridium</taxon>
    </lineage>
</organism>
<dbReference type="InterPro" id="IPR002725">
    <property type="entry name" value="YgjP-like_metallopeptidase"/>
</dbReference>
<reference evidence="2 3" key="1">
    <citation type="submission" date="2018-06" db="EMBL/GenBank/DDBJ databases">
        <title>Noncontiguous genome sequence of Ruminococcaceae bacterium ASD2818.</title>
        <authorList>
            <person name="Chaplin A.V."/>
            <person name="Sokolova S.R."/>
            <person name="Kochetkova T.O."/>
            <person name="Goltsov A.Y."/>
            <person name="Trofimov D.Y."/>
            <person name="Efimov B.A."/>
        </authorList>
    </citation>
    <scope>NUCLEOTIDE SEQUENCE [LARGE SCALE GENOMIC DNA]</scope>
    <source>
        <strain evidence="2 3">ASD2818</strain>
    </source>
</reference>
<evidence type="ECO:0000259" key="1">
    <source>
        <dbReference type="Pfam" id="PF01863"/>
    </source>
</evidence>
<dbReference type="PANTHER" id="PTHR30399">
    <property type="entry name" value="UNCHARACTERIZED PROTEIN YGJP"/>
    <property type="match status" value="1"/>
</dbReference>
<dbReference type="EMBL" id="QLYR01000009">
    <property type="protein sequence ID" value="RAQ22785.1"/>
    <property type="molecule type" value="Genomic_DNA"/>
</dbReference>
<dbReference type="Gene3D" id="3.30.2010.10">
    <property type="entry name" value="Metalloproteases ('zincins'), catalytic domain"/>
    <property type="match status" value="1"/>
</dbReference>
<dbReference type="AlphaFoldDB" id="A0A328U9H6"/>
<name>A0A328U9H6_9FIRM</name>
<dbReference type="PANTHER" id="PTHR30399:SF1">
    <property type="entry name" value="UTP PYROPHOSPHATASE"/>
    <property type="match status" value="1"/>
</dbReference>
<accession>A0A328U9H6</accession>
<proteinExistence type="predicted"/>
<dbReference type="CDD" id="cd07344">
    <property type="entry name" value="M48_yhfN_like"/>
    <property type="match status" value="1"/>
</dbReference>
<feature type="domain" description="YgjP-like metallopeptidase" evidence="1">
    <location>
        <begin position="11"/>
        <end position="212"/>
    </location>
</feature>
<dbReference type="RefSeq" id="WP_112333349.1">
    <property type="nucleotide sequence ID" value="NZ_QLYR01000009.1"/>
</dbReference>